<dbReference type="Pfam" id="PF00246">
    <property type="entry name" value="Peptidase_M14"/>
    <property type="match status" value="1"/>
</dbReference>
<feature type="active site" description="Proton donor/acceptor" evidence="15">
    <location>
        <position position="373"/>
    </location>
</feature>
<dbReference type="GO" id="GO:0006508">
    <property type="term" value="P:proteolysis"/>
    <property type="evidence" value="ECO:0007669"/>
    <property type="project" value="UniProtKB-KW"/>
</dbReference>
<gene>
    <name evidence="18" type="ORF">Fcan01_27541</name>
</gene>
<evidence type="ECO:0000256" key="1">
    <source>
        <dbReference type="ARBA" id="ARBA00001947"/>
    </source>
</evidence>
<dbReference type="OMA" id="YRWMEAG"/>
<evidence type="ECO:0000256" key="5">
    <source>
        <dbReference type="ARBA" id="ARBA00022645"/>
    </source>
</evidence>
<dbReference type="GO" id="GO:0008270">
    <property type="term" value="F:zinc ion binding"/>
    <property type="evidence" value="ECO:0007669"/>
    <property type="project" value="InterPro"/>
</dbReference>
<dbReference type="SMART" id="SM00631">
    <property type="entry name" value="Zn_pept"/>
    <property type="match status" value="1"/>
</dbReference>
<evidence type="ECO:0000256" key="3">
    <source>
        <dbReference type="ARBA" id="ARBA00005988"/>
    </source>
</evidence>
<keyword evidence="12" id="KW-1015">Disulfide bond</keyword>
<evidence type="ECO:0000256" key="4">
    <source>
        <dbReference type="ARBA" id="ARBA00022525"/>
    </source>
</evidence>
<evidence type="ECO:0000256" key="16">
    <source>
        <dbReference type="SAM" id="SignalP"/>
    </source>
</evidence>
<dbReference type="Pfam" id="PF02244">
    <property type="entry name" value="Propep_M14"/>
    <property type="match status" value="1"/>
</dbReference>
<proteinExistence type="inferred from homology"/>
<dbReference type="CDD" id="cd03860">
    <property type="entry name" value="M14_CP_A-B_like"/>
    <property type="match status" value="1"/>
</dbReference>
<dbReference type="Proteomes" id="UP000198287">
    <property type="component" value="Unassembled WGS sequence"/>
</dbReference>
<keyword evidence="5 18" id="KW-0121">Carboxypeptidase</keyword>
<evidence type="ECO:0000256" key="2">
    <source>
        <dbReference type="ARBA" id="ARBA00004613"/>
    </source>
</evidence>
<evidence type="ECO:0000256" key="15">
    <source>
        <dbReference type="PROSITE-ProRule" id="PRU01379"/>
    </source>
</evidence>
<evidence type="ECO:0000256" key="14">
    <source>
        <dbReference type="ARBA" id="ARBA00069039"/>
    </source>
</evidence>
<name>A0A226CYJ5_FOLCA</name>
<dbReference type="Gene3D" id="3.30.70.340">
    <property type="entry name" value="Metallocarboxypeptidase-like"/>
    <property type="match status" value="1"/>
</dbReference>
<comment type="similarity">
    <text evidence="3 15">Belongs to the peptidase M14 family.</text>
</comment>
<reference evidence="18 19" key="1">
    <citation type="submission" date="2015-12" db="EMBL/GenBank/DDBJ databases">
        <title>The genome of Folsomia candida.</title>
        <authorList>
            <person name="Faddeeva A."/>
            <person name="Derks M.F."/>
            <person name="Anvar Y."/>
            <person name="Smit S."/>
            <person name="Van Straalen N."/>
            <person name="Roelofs D."/>
        </authorList>
    </citation>
    <scope>NUCLEOTIDE SEQUENCE [LARGE SCALE GENOMIC DNA]</scope>
    <source>
        <strain evidence="18 19">VU population</strain>
        <tissue evidence="18">Whole body</tissue>
    </source>
</reference>
<dbReference type="SUPFAM" id="SSF53187">
    <property type="entry name" value="Zn-dependent exopeptidases"/>
    <property type="match status" value="1"/>
</dbReference>
<accession>A0A226CYJ5</accession>
<dbReference type="InterPro" id="IPR000834">
    <property type="entry name" value="Peptidase_M14"/>
</dbReference>
<keyword evidence="7" id="KW-0479">Metal-binding</keyword>
<dbReference type="OrthoDB" id="3626597at2759"/>
<sequence length="414" mass="45983">MKIVFVLAACLAVALSTKVNYANYKVFRITPQNEEQRQILLNLEENNPGVIFWKHVRNVGYPVDIMTPPHLQAMVEDLADFKIEVNEMLGDVQSLIVAEEAASAKADPRLSWDAYYSVDEINAFINETAAAHPTIATTGVYGRSHEGRDLNYIRLNKGNTRKPVIWVDANIHAREWITNAVCTWIIKELTSGDATNWLDNFNFVIAPMLNPDGYTYSRSTDRMWRKTRSNFAPGSTCRGADPNRNFQFDWNTGGSSNAPCSDTFMGVSALSEPEVSATAAFIQSIAQTDDLVFYLSLHSYSQLILISYGTARGRIPDHNRHMTVGNAAAAAIARRYGTQFTPGNIVELLYVASGGSGDHVKGINNPDLAYTFEMRDTGRYGFLLPPDQIIPSCLEFMDGFNVILTDLAARHPVP</sequence>
<keyword evidence="11" id="KW-0482">Metalloprotease</keyword>
<dbReference type="FunFam" id="3.30.70.340:FF:000002">
    <property type="entry name" value="Carboxypeptidase A"/>
    <property type="match status" value="1"/>
</dbReference>
<evidence type="ECO:0000313" key="19">
    <source>
        <dbReference type="Proteomes" id="UP000198287"/>
    </source>
</evidence>
<evidence type="ECO:0000256" key="10">
    <source>
        <dbReference type="ARBA" id="ARBA00022833"/>
    </source>
</evidence>
<organism evidence="18 19">
    <name type="scientific">Folsomia candida</name>
    <name type="common">Springtail</name>
    <dbReference type="NCBI Taxonomy" id="158441"/>
    <lineage>
        <taxon>Eukaryota</taxon>
        <taxon>Metazoa</taxon>
        <taxon>Ecdysozoa</taxon>
        <taxon>Arthropoda</taxon>
        <taxon>Hexapoda</taxon>
        <taxon>Collembola</taxon>
        <taxon>Entomobryomorpha</taxon>
        <taxon>Isotomoidea</taxon>
        <taxon>Isotomidae</taxon>
        <taxon>Proisotominae</taxon>
        <taxon>Folsomia</taxon>
    </lineage>
</organism>
<evidence type="ECO:0000256" key="13">
    <source>
        <dbReference type="ARBA" id="ARBA00057299"/>
    </source>
</evidence>
<dbReference type="PANTHER" id="PTHR11705">
    <property type="entry name" value="PROTEASE FAMILY M14 CARBOXYPEPTIDASE A,B"/>
    <property type="match status" value="1"/>
</dbReference>
<keyword evidence="19" id="KW-1185">Reference proteome</keyword>
<keyword evidence="8 16" id="KW-0732">Signal</keyword>
<evidence type="ECO:0000256" key="9">
    <source>
        <dbReference type="ARBA" id="ARBA00022801"/>
    </source>
</evidence>
<comment type="caution">
    <text evidence="18">The sequence shown here is derived from an EMBL/GenBank/DDBJ whole genome shotgun (WGS) entry which is preliminary data.</text>
</comment>
<dbReference type="FunFam" id="3.40.630.10:FF:000040">
    <property type="entry name" value="zinc carboxypeptidase"/>
    <property type="match status" value="1"/>
</dbReference>
<comment type="function">
    <text evidence="13">Involved in the digestion of the blood meal.</text>
</comment>
<comment type="subcellular location">
    <subcellularLocation>
        <location evidence="2">Secreted</location>
    </subcellularLocation>
</comment>
<dbReference type="PANTHER" id="PTHR11705:SF153">
    <property type="entry name" value="ZINC CARBOXYPEPTIDASE A 1-LIKE PROTEIN"/>
    <property type="match status" value="1"/>
</dbReference>
<dbReference type="AlphaFoldDB" id="A0A226CYJ5"/>
<dbReference type="SUPFAM" id="SSF54897">
    <property type="entry name" value="Protease propeptides/inhibitors"/>
    <property type="match status" value="1"/>
</dbReference>
<evidence type="ECO:0000259" key="17">
    <source>
        <dbReference type="PROSITE" id="PS52035"/>
    </source>
</evidence>
<dbReference type="InterPro" id="IPR057246">
    <property type="entry name" value="CARBOXYPEPT_ZN_1"/>
</dbReference>
<evidence type="ECO:0000256" key="6">
    <source>
        <dbReference type="ARBA" id="ARBA00022670"/>
    </source>
</evidence>
<dbReference type="Gene3D" id="3.40.630.10">
    <property type="entry name" value="Zn peptidases"/>
    <property type="match status" value="1"/>
</dbReference>
<evidence type="ECO:0000256" key="11">
    <source>
        <dbReference type="ARBA" id="ARBA00023049"/>
    </source>
</evidence>
<evidence type="ECO:0000313" key="18">
    <source>
        <dbReference type="EMBL" id="OXA37684.1"/>
    </source>
</evidence>
<dbReference type="PROSITE" id="PS00132">
    <property type="entry name" value="CARBOXYPEPT_ZN_1"/>
    <property type="match status" value="1"/>
</dbReference>
<keyword evidence="6" id="KW-0645">Protease</keyword>
<evidence type="ECO:0000256" key="7">
    <source>
        <dbReference type="ARBA" id="ARBA00022723"/>
    </source>
</evidence>
<feature type="signal peptide" evidence="16">
    <location>
        <begin position="1"/>
        <end position="16"/>
    </location>
</feature>
<evidence type="ECO:0000256" key="8">
    <source>
        <dbReference type="ARBA" id="ARBA00022729"/>
    </source>
</evidence>
<dbReference type="GO" id="GO:0004181">
    <property type="term" value="F:metallocarboxypeptidase activity"/>
    <property type="evidence" value="ECO:0007669"/>
    <property type="project" value="InterPro"/>
</dbReference>
<keyword evidence="10" id="KW-0862">Zinc</keyword>
<dbReference type="PROSITE" id="PS52035">
    <property type="entry name" value="PEPTIDASE_M14"/>
    <property type="match status" value="1"/>
</dbReference>
<dbReference type="EMBL" id="LNIX01000053">
    <property type="protein sequence ID" value="OXA37684.1"/>
    <property type="molecule type" value="Genomic_DNA"/>
</dbReference>
<feature type="domain" description="Peptidase M14" evidence="17">
    <location>
        <begin position="114"/>
        <end position="407"/>
    </location>
</feature>
<dbReference type="InterPro" id="IPR036990">
    <property type="entry name" value="M14A-like_propep"/>
</dbReference>
<protein>
    <recommendedName>
        <fullName evidence="14">Zinc carboxypeptidase A 1</fullName>
    </recommendedName>
</protein>
<feature type="chain" id="PRO_5012623908" description="Zinc carboxypeptidase A 1" evidence="16">
    <location>
        <begin position="17"/>
        <end position="414"/>
    </location>
</feature>
<keyword evidence="4" id="KW-0964">Secreted</keyword>
<dbReference type="PRINTS" id="PR00765">
    <property type="entry name" value="CRBOXYPTASEA"/>
</dbReference>
<keyword evidence="9" id="KW-0378">Hydrolase</keyword>
<dbReference type="GO" id="GO:0005615">
    <property type="term" value="C:extracellular space"/>
    <property type="evidence" value="ECO:0007669"/>
    <property type="project" value="TreeGrafter"/>
</dbReference>
<comment type="cofactor">
    <cofactor evidence="1">
        <name>Zn(2+)</name>
        <dbReference type="ChEBI" id="CHEBI:29105"/>
    </cofactor>
</comment>
<dbReference type="InterPro" id="IPR003146">
    <property type="entry name" value="M14A_act_pep"/>
</dbReference>
<evidence type="ECO:0000256" key="12">
    <source>
        <dbReference type="ARBA" id="ARBA00023157"/>
    </source>
</evidence>